<feature type="chain" id="PRO_5015149160" evidence="2">
    <location>
        <begin position="18"/>
        <end position="55"/>
    </location>
</feature>
<evidence type="ECO:0000256" key="1">
    <source>
        <dbReference type="SAM" id="MobiDB-lite"/>
    </source>
</evidence>
<feature type="signal peptide" evidence="2">
    <location>
        <begin position="1"/>
        <end position="17"/>
    </location>
</feature>
<dbReference type="EMBL" id="GGEC01019812">
    <property type="protein sequence ID" value="MBX00296.1"/>
    <property type="molecule type" value="Transcribed_RNA"/>
</dbReference>
<proteinExistence type="predicted"/>
<feature type="region of interest" description="Disordered" evidence="1">
    <location>
        <begin position="26"/>
        <end position="55"/>
    </location>
</feature>
<dbReference type="AlphaFoldDB" id="A0A2P2K3L0"/>
<sequence length="55" mass="6379">MFFSSVFSLLFYSSLWGVGHQLNKLRLDPKKKKERGGEKERKGGEDREKGRAHVN</sequence>
<feature type="compositionally biased region" description="Basic and acidic residues" evidence="1">
    <location>
        <begin position="35"/>
        <end position="55"/>
    </location>
</feature>
<accession>A0A2P2K3L0</accession>
<evidence type="ECO:0000313" key="3">
    <source>
        <dbReference type="EMBL" id="MBX00296.1"/>
    </source>
</evidence>
<protein>
    <submittedName>
        <fullName evidence="3">Uncharacterized protein</fullName>
    </submittedName>
</protein>
<organism evidence="3">
    <name type="scientific">Rhizophora mucronata</name>
    <name type="common">Asiatic mangrove</name>
    <dbReference type="NCBI Taxonomy" id="61149"/>
    <lineage>
        <taxon>Eukaryota</taxon>
        <taxon>Viridiplantae</taxon>
        <taxon>Streptophyta</taxon>
        <taxon>Embryophyta</taxon>
        <taxon>Tracheophyta</taxon>
        <taxon>Spermatophyta</taxon>
        <taxon>Magnoliopsida</taxon>
        <taxon>eudicotyledons</taxon>
        <taxon>Gunneridae</taxon>
        <taxon>Pentapetalae</taxon>
        <taxon>rosids</taxon>
        <taxon>fabids</taxon>
        <taxon>Malpighiales</taxon>
        <taxon>Rhizophoraceae</taxon>
        <taxon>Rhizophora</taxon>
    </lineage>
</organism>
<reference evidence="3" key="1">
    <citation type="submission" date="2018-02" db="EMBL/GenBank/DDBJ databases">
        <title>Rhizophora mucronata_Transcriptome.</title>
        <authorList>
            <person name="Meera S.P."/>
            <person name="Sreeshan A."/>
            <person name="Augustine A."/>
        </authorList>
    </citation>
    <scope>NUCLEOTIDE SEQUENCE</scope>
    <source>
        <tissue evidence="3">Leaf</tissue>
    </source>
</reference>
<name>A0A2P2K3L0_RHIMU</name>
<evidence type="ECO:0000256" key="2">
    <source>
        <dbReference type="SAM" id="SignalP"/>
    </source>
</evidence>
<keyword evidence="2" id="KW-0732">Signal</keyword>